<name>A0ABW2NU20_9ACTN</name>
<organism evidence="1 2">
    <name type="scientific">Sphaerisporangium rhizosphaerae</name>
    <dbReference type="NCBI Taxonomy" id="2269375"/>
    <lineage>
        <taxon>Bacteria</taxon>
        <taxon>Bacillati</taxon>
        <taxon>Actinomycetota</taxon>
        <taxon>Actinomycetes</taxon>
        <taxon>Streptosporangiales</taxon>
        <taxon>Streptosporangiaceae</taxon>
        <taxon>Sphaerisporangium</taxon>
    </lineage>
</organism>
<gene>
    <name evidence="1" type="ORF">ACFQSB_01740</name>
</gene>
<evidence type="ECO:0000313" key="1">
    <source>
        <dbReference type="EMBL" id="MFC7380908.1"/>
    </source>
</evidence>
<sequence>MAQSRATQAIETIPGWRIFKSDTGRLWATREVQYDKAAEKAGAWRTVDADDLTTLCSAIAEQESLATLGDSANPTDVSSSAQ</sequence>
<comment type="caution">
    <text evidence="1">The sequence shown here is derived from an EMBL/GenBank/DDBJ whole genome shotgun (WGS) entry which is preliminary data.</text>
</comment>
<dbReference type="RefSeq" id="WP_380823895.1">
    <property type="nucleotide sequence ID" value="NZ_JBHTCG010000001.1"/>
</dbReference>
<dbReference type="Proteomes" id="UP001596496">
    <property type="component" value="Unassembled WGS sequence"/>
</dbReference>
<protein>
    <submittedName>
        <fullName evidence="1">Uncharacterized protein</fullName>
    </submittedName>
</protein>
<evidence type="ECO:0000313" key="2">
    <source>
        <dbReference type="Proteomes" id="UP001596496"/>
    </source>
</evidence>
<keyword evidence="2" id="KW-1185">Reference proteome</keyword>
<dbReference type="EMBL" id="JBHTCG010000001">
    <property type="protein sequence ID" value="MFC7380908.1"/>
    <property type="molecule type" value="Genomic_DNA"/>
</dbReference>
<reference evidence="2" key="1">
    <citation type="journal article" date="2019" name="Int. J. Syst. Evol. Microbiol.">
        <title>The Global Catalogue of Microorganisms (GCM) 10K type strain sequencing project: providing services to taxonomists for standard genome sequencing and annotation.</title>
        <authorList>
            <consortium name="The Broad Institute Genomics Platform"/>
            <consortium name="The Broad Institute Genome Sequencing Center for Infectious Disease"/>
            <person name="Wu L."/>
            <person name="Ma J."/>
        </authorList>
    </citation>
    <scope>NUCLEOTIDE SEQUENCE [LARGE SCALE GENOMIC DNA]</scope>
    <source>
        <strain evidence="2">CECT 7649</strain>
    </source>
</reference>
<proteinExistence type="predicted"/>
<accession>A0ABW2NU20</accession>